<dbReference type="InterPro" id="IPR036322">
    <property type="entry name" value="WD40_repeat_dom_sf"/>
</dbReference>
<dbReference type="HOGENOM" id="CLU_234460_0_0_1"/>
<name>A0BWS3_PARTE</name>
<dbReference type="Pfam" id="PF00805">
    <property type="entry name" value="Pentapeptide"/>
    <property type="match status" value="1"/>
</dbReference>
<keyword evidence="3" id="KW-1185">Reference proteome</keyword>
<dbReference type="GeneID" id="5016172"/>
<evidence type="ECO:0000313" key="3">
    <source>
        <dbReference type="Proteomes" id="UP000000600"/>
    </source>
</evidence>
<dbReference type="InterPro" id="IPR027417">
    <property type="entry name" value="P-loop_NTPase"/>
</dbReference>
<dbReference type="RefSeq" id="XP_001430388.1">
    <property type="nucleotide sequence ID" value="XM_001430351.1"/>
</dbReference>
<reference evidence="2 3" key="1">
    <citation type="journal article" date="2006" name="Nature">
        <title>Global trends of whole-genome duplications revealed by the ciliate Paramecium tetraurelia.</title>
        <authorList>
            <consortium name="Genoscope"/>
            <person name="Aury J.-M."/>
            <person name="Jaillon O."/>
            <person name="Duret L."/>
            <person name="Noel B."/>
            <person name="Jubin C."/>
            <person name="Porcel B.M."/>
            <person name="Segurens B."/>
            <person name="Daubin V."/>
            <person name="Anthouard V."/>
            <person name="Aiach N."/>
            <person name="Arnaiz O."/>
            <person name="Billaut A."/>
            <person name="Beisson J."/>
            <person name="Blanc I."/>
            <person name="Bouhouche K."/>
            <person name="Camara F."/>
            <person name="Duharcourt S."/>
            <person name="Guigo R."/>
            <person name="Gogendeau D."/>
            <person name="Katinka M."/>
            <person name="Keller A.-M."/>
            <person name="Kissmehl R."/>
            <person name="Klotz C."/>
            <person name="Koll F."/>
            <person name="Le Moue A."/>
            <person name="Lepere C."/>
            <person name="Malinsky S."/>
            <person name="Nowacki M."/>
            <person name="Nowak J.K."/>
            <person name="Plattner H."/>
            <person name="Poulain J."/>
            <person name="Ruiz F."/>
            <person name="Serrano V."/>
            <person name="Zagulski M."/>
            <person name="Dessen P."/>
            <person name="Betermier M."/>
            <person name="Weissenbach J."/>
            <person name="Scarpelli C."/>
            <person name="Schachter V."/>
            <person name="Sperling L."/>
            <person name="Meyer E."/>
            <person name="Cohen J."/>
            <person name="Wincker P."/>
        </authorList>
    </citation>
    <scope>NUCLEOTIDE SEQUENCE [LARGE SCALE GENOMIC DNA]</scope>
    <source>
        <strain evidence="2 3">Stock d4-2</strain>
    </source>
</reference>
<dbReference type="OrthoDB" id="9989223at2759"/>
<dbReference type="SUPFAM" id="SSF52540">
    <property type="entry name" value="P-loop containing nucleoside triphosphate hydrolases"/>
    <property type="match status" value="1"/>
</dbReference>
<feature type="region of interest" description="Disordered" evidence="1">
    <location>
        <begin position="739"/>
        <end position="760"/>
    </location>
</feature>
<dbReference type="Proteomes" id="UP000000600">
    <property type="component" value="Unassembled WGS sequence"/>
</dbReference>
<dbReference type="OMA" id="CFSFHYQ"/>
<evidence type="ECO:0000313" key="2">
    <source>
        <dbReference type="EMBL" id="CAK62990.1"/>
    </source>
</evidence>
<organism evidence="2 3">
    <name type="scientific">Paramecium tetraurelia</name>
    <dbReference type="NCBI Taxonomy" id="5888"/>
    <lineage>
        <taxon>Eukaryota</taxon>
        <taxon>Sar</taxon>
        <taxon>Alveolata</taxon>
        <taxon>Ciliophora</taxon>
        <taxon>Intramacronucleata</taxon>
        <taxon>Oligohymenophorea</taxon>
        <taxon>Peniculida</taxon>
        <taxon>Parameciidae</taxon>
        <taxon>Paramecium</taxon>
    </lineage>
</organism>
<dbReference type="EMBL" id="CT868022">
    <property type="protein sequence ID" value="CAK62990.1"/>
    <property type="molecule type" value="Genomic_DNA"/>
</dbReference>
<dbReference type="InterPro" id="IPR015943">
    <property type="entry name" value="WD40/YVTN_repeat-like_dom_sf"/>
</dbReference>
<dbReference type="SUPFAM" id="SSF141571">
    <property type="entry name" value="Pentapeptide repeat-like"/>
    <property type="match status" value="1"/>
</dbReference>
<dbReference type="InParanoid" id="A0BWS3"/>
<dbReference type="InterPro" id="IPR001646">
    <property type="entry name" value="5peptide_repeat"/>
</dbReference>
<dbReference type="SUPFAM" id="SSF50978">
    <property type="entry name" value="WD40 repeat-like"/>
    <property type="match status" value="3"/>
</dbReference>
<feature type="compositionally biased region" description="Low complexity" evidence="1">
    <location>
        <begin position="742"/>
        <end position="755"/>
    </location>
</feature>
<dbReference type="KEGG" id="ptm:GSPATT00032842001"/>
<sequence>MLKPHDLINLQNIDSNFQKYQLVRNCFRLNINKSHFDQLQQILGQTQELLNSSDLGLKNHLRGGGCLVCKCQNTNIKYQYPSHSHSQYITQVNEPKKILEVKEIKKKLIEHFNQNSQFKQFISAVTNCDDDCVIFTYQTISIYLEMLQKQEFLKIEKNQLFPIYESIQQISQDTEWKKIMFQFYFDLLQQANEFGTKSNDQIYGLLSDFSKQEQYTQNQWDQLKKQKDKFSSYETFYFYQAYLNKLIQPNNFGISLDTFANDFINNQDQKKQINSYQLLIAAQLNLMYIFNLTKQNQQLNNFIKTVYEVKQIITKDDEYFVNSIIKQQDKGYEEIQIWLSYHFLILEHTSILNKSIQDHITQFFEILKIYKDKDFLEQLNCMKNRLDQKNNQLQVINPLVNIVNDGFKQQLNYKDQLDIVREKKKDQKYQQKQYYITPQINITTSTSKLESTFDEEVIKNLFEAQEEDIYWLFGKFKSGKTDLTKKIIDYLWKNSDQIPIYFDLTDIEQNKEKPAEFLKTSLKSEPFNLTDQQIQDCLNANEKFVIFLDYFDQMSLGFRNSNIINMLGYKDKKINQKLVIITREQVQDLPSYQPLIQRMIRIELKEFDEGQKRKYIQYIMNKEIQSNQININVQQMISINFNDVQILIQEDHVRQIKMQLTQENQQSIQKMVQNMLQLNSMMKDLFVSCFSFHYQFKLLLKLITQKNSEKSPQRFQEYNKSKNLVAQYQEQQKKQFKQLLDSNSNSSSDTNSPSSKNEEPIGINKILDSILTKSNQKYRPQQEDIQKKQILNPQLTKFEYFNSLVDQYIQDSFEARECICSTYKITKKKVREFQSNLALLIQQKGNNDQESQNELIKIFCLLKSDGEKEIFIDEKFKDFFIANFVLSKINQFTIDKSIEELGQFNNLNLCQNAYAEAVALLSDQLLLISEIKNVLIQLIKLSKNQTKYIRCSSNSMYLLSILKLNLEGEDLSQIQISEIPISGLSFYYANLCNSHWENVDLSYCNFNSANLTGAKLESIKGILQTQTDRQIQIKQKEESKIIGVLDQKKNIQSKESQHKKNQLDSFDYHSIQANESQVENSSKKNHSIQNDLYSNISIKEDNTNKIIYQKCFKQHCSSFCFLALKDQVVCALSKDRIKYKINFLFYKKQNEIEPIEIEHQFDKITKMATYKNDQILVLLINNNKILLIWLKRNQDHSYKLDIENKTEINADNFTISNCKMFLAAHNCNEVKIYDQKLIEVYKFSSVNDWWRQIQYKSKQVIFEKPQPINIFDSQVENAQYSPDGQNVVIQFKSKTEFYSIKNDAAVLEMEKVNNLIFSKNYFATSSNQGIKIYSFPECELLDWLPFKAKLLIFSYKQEQKLAIISDCNFILDLKDLEQTSPKIIRNFNQQIQDSPLIIAVSTNKTYKTMAQNGLIHFIDDQFQNEKKQQYQDETILSMGFFKDNIHLAVRSKKNNQHIFRMINFSTQKTTLEWKEDNQTEDTEFSNQFQYLLIEQRIYVISNQNNRLVFQDVTQWCLDQRQNENNERDKPPIILELTHQNNEILLDKSQKQTMNMAQLNSDMPDEQFFCFNFSISQDQTYIAACFSQKKNQFKKNGSTIIIWKYIDKSPHDYKFEFDFSHDAGVNLYFLEYENLLLLIFKFNEQQCIQLVSIQNKNKTSLCLKTSDQPIQSIAFSSQQQQFFAIHSNKSFSLYEIINEQIELKYYFKETEIPIYFSQTGTHVIYAFQQSIIIRNVDGILERIKNFYLNGIKQQIDQNEGICFSDNITYLNHENQMIYQYSQDQCQKISLGHSFISINCSQFSQDENILIIISAKERDKQFLRILFKTENNYSQQQKESDFDQVVYSCKFLTISSFILILKDILIYEISDFATSVKQLISLPNFFYEPQQSIETINVHPNRKDFLAITKSGQIQIYKLTQDKEYKYKLYKTLPRNLQAKDCVISKLNASDSIIEQLKYLGAIYDEKDNCN</sequence>
<gene>
    <name evidence="2" type="ORF">GSPATT00032842001</name>
</gene>
<dbReference type="Gene3D" id="2.160.20.80">
    <property type="entry name" value="E3 ubiquitin-protein ligase SopA"/>
    <property type="match status" value="1"/>
</dbReference>
<protein>
    <submittedName>
        <fullName evidence="2">Uncharacterized protein</fullName>
    </submittedName>
</protein>
<proteinExistence type="predicted"/>
<evidence type="ECO:0000256" key="1">
    <source>
        <dbReference type="SAM" id="MobiDB-lite"/>
    </source>
</evidence>
<dbReference type="Gene3D" id="2.130.10.10">
    <property type="entry name" value="YVTN repeat-like/Quinoprotein amine dehydrogenase"/>
    <property type="match status" value="1"/>
</dbReference>
<accession>A0BWS3</accession>